<dbReference type="AlphaFoldDB" id="A0A672L788"/>
<protein>
    <submittedName>
        <fullName evidence="4">Zona pellucida glycoprotein 3f, tandem duplicate 1</fullName>
    </submittedName>
</protein>
<reference evidence="4" key="1">
    <citation type="submission" date="2025-08" db="UniProtKB">
        <authorList>
            <consortium name="Ensembl"/>
        </authorList>
    </citation>
    <scope>IDENTIFICATION</scope>
</reference>
<dbReference type="PROSITE" id="PS51034">
    <property type="entry name" value="ZP_2"/>
    <property type="match status" value="1"/>
</dbReference>
<dbReference type="Ensembl" id="ENSSGRT00000020706.1">
    <property type="protein sequence ID" value="ENSSGRP00000019180.1"/>
    <property type="gene ID" value="ENSSGRG00000011565.1"/>
</dbReference>
<dbReference type="GO" id="GO:0007339">
    <property type="term" value="P:binding of sperm to zona pellucida"/>
    <property type="evidence" value="ECO:0007669"/>
    <property type="project" value="TreeGrafter"/>
</dbReference>
<organism evidence="4 5">
    <name type="scientific">Sinocyclocheilus grahami</name>
    <name type="common">Dianchi golden-line fish</name>
    <name type="synonym">Barbus grahami</name>
    <dbReference type="NCBI Taxonomy" id="75366"/>
    <lineage>
        <taxon>Eukaryota</taxon>
        <taxon>Metazoa</taxon>
        <taxon>Chordata</taxon>
        <taxon>Craniata</taxon>
        <taxon>Vertebrata</taxon>
        <taxon>Euteleostomi</taxon>
        <taxon>Actinopterygii</taxon>
        <taxon>Neopterygii</taxon>
        <taxon>Teleostei</taxon>
        <taxon>Ostariophysi</taxon>
        <taxon>Cypriniformes</taxon>
        <taxon>Cyprinidae</taxon>
        <taxon>Cyprininae</taxon>
        <taxon>Sinocyclocheilus</taxon>
    </lineage>
</organism>
<evidence type="ECO:0000259" key="3">
    <source>
        <dbReference type="PROSITE" id="PS51034"/>
    </source>
</evidence>
<dbReference type="OMA" id="FFLLADM"/>
<keyword evidence="2" id="KW-0732">Signal</keyword>
<feature type="signal peptide" evidence="2">
    <location>
        <begin position="1"/>
        <end position="20"/>
    </location>
</feature>
<dbReference type="InParanoid" id="A0A672L788"/>
<feature type="chain" id="PRO_5025617085" evidence="2">
    <location>
        <begin position="21"/>
        <end position="284"/>
    </location>
</feature>
<evidence type="ECO:0000313" key="5">
    <source>
        <dbReference type="Proteomes" id="UP000472262"/>
    </source>
</evidence>
<dbReference type="GO" id="GO:0031012">
    <property type="term" value="C:extracellular matrix"/>
    <property type="evidence" value="ECO:0007669"/>
    <property type="project" value="TreeGrafter"/>
</dbReference>
<evidence type="ECO:0000313" key="4">
    <source>
        <dbReference type="Ensembl" id="ENSSGRP00000019180.1"/>
    </source>
</evidence>
<dbReference type="Gene3D" id="2.60.40.4100">
    <property type="entry name" value="Zona pellucida, ZP-C domain"/>
    <property type="match status" value="1"/>
</dbReference>
<dbReference type="PANTHER" id="PTHR11576:SF3">
    <property type="entry name" value="SI:CH211-14A17.6-RELATED"/>
    <property type="match status" value="1"/>
</dbReference>
<dbReference type="GO" id="GO:2000344">
    <property type="term" value="P:positive regulation of acrosome reaction"/>
    <property type="evidence" value="ECO:0007669"/>
    <property type="project" value="TreeGrafter"/>
</dbReference>
<dbReference type="GO" id="GO:0035803">
    <property type="term" value="P:egg coat formation"/>
    <property type="evidence" value="ECO:0007669"/>
    <property type="project" value="TreeGrafter"/>
</dbReference>
<dbReference type="GO" id="GO:0032190">
    <property type="term" value="F:acrosin binding"/>
    <property type="evidence" value="ECO:0007669"/>
    <property type="project" value="TreeGrafter"/>
</dbReference>
<dbReference type="Proteomes" id="UP000472262">
    <property type="component" value="Unassembled WGS sequence"/>
</dbReference>
<keyword evidence="5" id="KW-1185">Reference proteome</keyword>
<name>A0A672L788_SINGR</name>
<dbReference type="FunFam" id="2.60.40.4100:FF:000002">
    <property type="entry name" value="Zona pellucida sperm-binding protein 3"/>
    <property type="match status" value="1"/>
</dbReference>
<dbReference type="InterPro" id="IPR055355">
    <property type="entry name" value="ZP-C"/>
</dbReference>
<dbReference type="PANTHER" id="PTHR11576">
    <property type="entry name" value="ZONA PELLUCIDA SPERM-BINDING PROTEIN 3"/>
    <property type="match status" value="1"/>
</dbReference>
<evidence type="ECO:0000256" key="1">
    <source>
        <dbReference type="ARBA" id="ARBA00023157"/>
    </source>
</evidence>
<keyword evidence="1" id="KW-1015">Disulfide bond</keyword>
<sequence>FLNTILEIFVTFFYLQTCLPSAITVDCSKNSVSVRWVDADPQVDPSLLRLCNWPPTQISVKSQGSEAVFYAEFWACNIRRLVSSVKNFRYSSLVKSNRFLNALNKKWSNNFLFVDDFSGVATTTTFSLGSTIPIAASVAQQNHQPLILLLDGCLASTTPELGPDSHVYPLITNNGCLVDSKNTNSRFLPRKQLSEIRLSLEAFKFVIGEDASSFVHSEFFFASSPGLPGLQACGMGPNWVLIDDPSQNSLCSCCDTNCQGRKKLGITAGHSLNSVIGPLVIIEN</sequence>
<evidence type="ECO:0000256" key="2">
    <source>
        <dbReference type="SAM" id="SignalP"/>
    </source>
</evidence>
<accession>A0A672L788</accession>
<dbReference type="Pfam" id="PF00100">
    <property type="entry name" value="Zona_pellucida"/>
    <property type="match status" value="1"/>
</dbReference>
<dbReference type="InterPro" id="IPR001507">
    <property type="entry name" value="ZP_dom"/>
</dbReference>
<proteinExistence type="predicted"/>
<dbReference type="InterPro" id="IPR042235">
    <property type="entry name" value="ZP-C_dom"/>
</dbReference>
<feature type="domain" description="ZP" evidence="3">
    <location>
        <begin position="1"/>
        <end position="240"/>
    </location>
</feature>
<reference evidence="4" key="2">
    <citation type="submission" date="2025-09" db="UniProtKB">
        <authorList>
            <consortium name="Ensembl"/>
        </authorList>
    </citation>
    <scope>IDENTIFICATION</scope>
</reference>